<name>A0ABT4UYQ0_9PSEU</name>
<evidence type="ECO:0000313" key="2">
    <source>
        <dbReference type="Proteomes" id="UP001210380"/>
    </source>
</evidence>
<organism evidence="1 2">
    <name type="scientific">Saccharopolyspora oryzae</name>
    <dbReference type="NCBI Taxonomy" id="2997343"/>
    <lineage>
        <taxon>Bacteria</taxon>
        <taxon>Bacillati</taxon>
        <taxon>Actinomycetota</taxon>
        <taxon>Actinomycetes</taxon>
        <taxon>Pseudonocardiales</taxon>
        <taxon>Pseudonocardiaceae</taxon>
        <taxon>Saccharopolyspora</taxon>
    </lineage>
</organism>
<reference evidence="1 2" key="1">
    <citation type="submission" date="2022-11" db="EMBL/GenBank/DDBJ databases">
        <title>Draft genome sequence of Saccharopolyspora sp. WRP15-2 isolated from rhizosphere soils of wild rice in Thailand.</title>
        <authorList>
            <person name="Duangmal K."/>
            <person name="Kammanee S."/>
            <person name="Muangham S."/>
        </authorList>
    </citation>
    <scope>NUCLEOTIDE SEQUENCE [LARGE SCALE GENOMIC DNA]</scope>
    <source>
        <strain evidence="1 2">WRP15-2</strain>
    </source>
</reference>
<accession>A0ABT4UYQ0</accession>
<dbReference type="Proteomes" id="UP001210380">
    <property type="component" value="Unassembled WGS sequence"/>
</dbReference>
<evidence type="ECO:0000313" key="1">
    <source>
        <dbReference type="EMBL" id="MDA3626810.1"/>
    </source>
</evidence>
<evidence type="ECO:0008006" key="3">
    <source>
        <dbReference type="Google" id="ProtNLM"/>
    </source>
</evidence>
<protein>
    <recommendedName>
        <fullName evidence="3">GPP34 family phosphoprotein</fullName>
    </recommendedName>
</protein>
<gene>
    <name evidence="1" type="ORF">OU415_15300</name>
</gene>
<dbReference type="EMBL" id="JAQGLA010000020">
    <property type="protein sequence ID" value="MDA3626810.1"/>
    <property type="molecule type" value="Genomic_DNA"/>
</dbReference>
<keyword evidence="2" id="KW-1185">Reference proteome</keyword>
<proteinExistence type="predicted"/>
<dbReference type="RefSeq" id="WP_270949425.1">
    <property type="nucleotide sequence ID" value="NZ_JAQGLA010000020.1"/>
</dbReference>
<comment type="caution">
    <text evidence="1">The sequence shown here is derived from an EMBL/GenBank/DDBJ whole genome shotgun (WGS) entry which is preliminary data.</text>
</comment>
<sequence length="242" mass="27092">MGAFDVRSRQVAPSSVAYLYGDLFMVDRSRKGPGTAYEVEASGVKVPEGPFSTELITIALWALQDAGAVRIEGHEHRMLGLALSRRVRIIRTTPPGEQPVHNGLEAIFMRRLASAKAAEKGEELSALIRDLIPTKHQRPHSVVFRIIKKDLAALGLETPVEFEFQRMWGLRSSEKAVAYQPVMERIHELEPDARALAQAWLTFRRKEPALVDLIINRLEETLGSRMVDDPSSLTNKTWDGLT</sequence>